<evidence type="ECO:0000313" key="3">
    <source>
        <dbReference type="Proteomes" id="UP000233556"/>
    </source>
</evidence>
<evidence type="ECO:0000256" key="1">
    <source>
        <dbReference type="SAM" id="MobiDB-lite"/>
    </source>
</evidence>
<accession>A0A2I0TZ76</accession>
<feature type="region of interest" description="Disordered" evidence="1">
    <location>
        <begin position="149"/>
        <end position="213"/>
    </location>
</feature>
<dbReference type="GO" id="GO:0031214">
    <property type="term" value="P:biomineral tissue development"/>
    <property type="evidence" value="ECO:0007669"/>
    <property type="project" value="InterPro"/>
</dbReference>
<reference evidence="3" key="1">
    <citation type="submission" date="2017-11" db="EMBL/GenBank/DDBJ databases">
        <authorList>
            <person name="Lima N.C."/>
            <person name="Parody-Merino A.M."/>
            <person name="Battley P.F."/>
            <person name="Fidler A.E."/>
            <person name="Prosdocimi F."/>
        </authorList>
    </citation>
    <scope>NUCLEOTIDE SEQUENCE [LARGE SCALE GENOMIC DNA]</scope>
</reference>
<keyword evidence="3" id="KW-1185">Reference proteome</keyword>
<organism evidence="2 3">
    <name type="scientific">Limosa lapponica baueri</name>
    <dbReference type="NCBI Taxonomy" id="1758121"/>
    <lineage>
        <taxon>Eukaryota</taxon>
        <taxon>Metazoa</taxon>
        <taxon>Chordata</taxon>
        <taxon>Craniata</taxon>
        <taxon>Vertebrata</taxon>
        <taxon>Euteleostomi</taxon>
        <taxon>Archelosauria</taxon>
        <taxon>Archosauria</taxon>
        <taxon>Dinosauria</taxon>
        <taxon>Saurischia</taxon>
        <taxon>Theropoda</taxon>
        <taxon>Coelurosauria</taxon>
        <taxon>Aves</taxon>
        <taxon>Neognathae</taxon>
        <taxon>Neoaves</taxon>
        <taxon>Charadriiformes</taxon>
        <taxon>Scolopacidae</taxon>
        <taxon>Limosa</taxon>
    </lineage>
</organism>
<gene>
    <name evidence="2" type="ORF">llap_10587</name>
</gene>
<feature type="compositionally biased region" description="Acidic residues" evidence="1">
    <location>
        <begin position="97"/>
        <end position="113"/>
    </location>
</feature>
<dbReference type="EMBL" id="KZ506572">
    <property type="protein sequence ID" value="PKU39108.1"/>
    <property type="molecule type" value="Genomic_DNA"/>
</dbReference>
<dbReference type="Proteomes" id="UP000233556">
    <property type="component" value="Unassembled WGS sequence"/>
</dbReference>
<dbReference type="GO" id="GO:1990430">
    <property type="term" value="F:extracellular matrix protein binding"/>
    <property type="evidence" value="ECO:0007669"/>
    <property type="project" value="TreeGrafter"/>
</dbReference>
<dbReference type="PANTHER" id="PTHR16510">
    <property type="entry name" value="EXTRACELLULAR MATRIX PHOSPHOGLYCOPROTEIN WITH ASARM MOTIF"/>
    <property type="match status" value="1"/>
</dbReference>
<protein>
    <submittedName>
        <fullName evidence="2">Matrix extracellular phosphoglycoprotein</fullName>
    </submittedName>
</protein>
<proteinExistence type="predicted"/>
<dbReference type="AlphaFoldDB" id="A0A2I0TZ76"/>
<reference evidence="3" key="2">
    <citation type="submission" date="2017-12" db="EMBL/GenBank/DDBJ databases">
        <title>Genome sequence of the Bar-tailed Godwit (Limosa lapponica baueri).</title>
        <authorList>
            <person name="Lima N.C.B."/>
            <person name="Parody-Merino A.M."/>
            <person name="Battley P.F."/>
            <person name="Fidler A.E."/>
            <person name="Prosdocimi F."/>
        </authorList>
    </citation>
    <scope>NUCLEOTIDE SEQUENCE [LARGE SCALE GENOMIC DNA]</scope>
</reference>
<feature type="compositionally biased region" description="Polar residues" evidence="1">
    <location>
        <begin position="352"/>
        <end position="366"/>
    </location>
</feature>
<feature type="region of interest" description="Disordered" evidence="1">
    <location>
        <begin position="298"/>
        <end position="395"/>
    </location>
</feature>
<dbReference type="InterPro" id="IPR009837">
    <property type="entry name" value="MEPE"/>
</dbReference>
<sequence length="524" mass="54483">MRVMLTTASSTPWQHVYHGLTTQQAILIKVPPPLPGRATGNCVGQHRILLKGCNAKHGFYVFKYVYSFSTRRNQTQIKKEEADSQSVVASRQLSEDKTDDEAAPEQGDNDSTDAMENGIVLKPENHSTPGVASSEGSGDLDLVIEVNSSVSVLPQSPGEAMERNRSDVRSEDRDDGAPRGIPVEGAMTAGRQRAPTTGGAGDEGSGEATIPGQGQDAVVQGTETGGAALTSVTEKMENVQVDAEGVDEYAYIPGSGSFTVTHGKAGSTAGVTSFTQISPDKDDEVNIFIGRANIHVGEQENTQAGATIGSDDDGISTAGTSSPLPRLGITVTHNGDDDDGIPAQRQPEVPATTATLSPRDSTTTSPRDGYPTGDDEDGATIIGDGEGQVAPSPWRVTGSDITVPVEAGMHGNGDDDAKGEAQKFEGRPGHMAVTTPHQGGDKEATATVPAKGASIRLGTTVASPGVSKGDCTTTLGMAGGRKARLVCSPMGTPMWCPANSIHPDRISDHTIKQVQVHKQGLGTI</sequence>
<evidence type="ECO:0000313" key="2">
    <source>
        <dbReference type="EMBL" id="PKU39108.1"/>
    </source>
</evidence>
<name>A0A2I0TZ76_LIMLA</name>
<dbReference type="OrthoDB" id="9041543at2759"/>
<dbReference type="PANTHER" id="PTHR16510:SF4">
    <property type="entry name" value="MATRIX EXTRACELLULAR PHOSPHOGLYCOPROTEIN"/>
    <property type="match status" value="1"/>
</dbReference>
<dbReference type="GO" id="GO:0031012">
    <property type="term" value="C:extracellular matrix"/>
    <property type="evidence" value="ECO:0007669"/>
    <property type="project" value="TreeGrafter"/>
</dbReference>
<feature type="region of interest" description="Disordered" evidence="1">
    <location>
        <begin position="77"/>
        <end position="115"/>
    </location>
</feature>
<feature type="compositionally biased region" description="Basic and acidic residues" evidence="1">
    <location>
        <begin position="160"/>
        <end position="177"/>
    </location>
</feature>